<evidence type="ECO:0000313" key="3">
    <source>
        <dbReference type="Proteomes" id="UP001396334"/>
    </source>
</evidence>
<dbReference type="Proteomes" id="UP001396334">
    <property type="component" value="Unassembled WGS sequence"/>
</dbReference>
<accession>A0ABR2TIN9</accession>
<name>A0ABR2TIN9_9ROSI</name>
<reference evidence="2 3" key="1">
    <citation type="journal article" date="2024" name="G3 (Bethesda)">
        <title>Genome assembly of Hibiscus sabdariffa L. provides insights into metabolisms of medicinal natural products.</title>
        <authorList>
            <person name="Kim T."/>
        </authorList>
    </citation>
    <scope>NUCLEOTIDE SEQUENCE [LARGE SCALE GENOMIC DNA]</scope>
    <source>
        <strain evidence="2">TK-2024</strain>
        <tissue evidence="2">Old leaves</tissue>
    </source>
</reference>
<evidence type="ECO:0000313" key="2">
    <source>
        <dbReference type="EMBL" id="KAK9037114.1"/>
    </source>
</evidence>
<evidence type="ECO:0000256" key="1">
    <source>
        <dbReference type="SAM" id="MobiDB-lite"/>
    </source>
</evidence>
<proteinExistence type="predicted"/>
<organism evidence="2 3">
    <name type="scientific">Hibiscus sabdariffa</name>
    <name type="common">roselle</name>
    <dbReference type="NCBI Taxonomy" id="183260"/>
    <lineage>
        <taxon>Eukaryota</taxon>
        <taxon>Viridiplantae</taxon>
        <taxon>Streptophyta</taxon>
        <taxon>Embryophyta</taxon>
        <taxon>Tracheophyta</taxon>
        <taxon>Spermatophyta</taxon>
        <taxon>Magnoliopsida</taxon>
        <taxon>eudicotyledons</taxon>
        <taxon>Gunneridae</taxon>
        <taxon>Pentapetalae</taxon>
        <taxon>rosids</taxon>
        <taxon>malvids</taxon>
        <taxon>Malvales</taxon>
        <taxon>Malvaceae</taxon>
        <taxon>Malvoideae</taxon>
        <taxon>Hibiscus</taxon>
    </lineage>
</organism>
<feature type="region of interest" description="Disordered" evidence="1">
    <location>
        <begin position="1"/>
        <end position="22"/>
    </location>
</feature>
<sequence>MDLLSKGLGRERESGNRAQGSWAHALEQAGHQGSSLLEARLARWAHPTNGLNLLLGQVTEEPNGSGSRSHTESSGSIKKKGSSAALASSPTCKDTGRSRSSRSIIRDSRYVALLATIYRLTIGICQPILQLSPIKNIEMARVIGEGSGLEPPTSSIISLMMTRAWRVIHTVGPKYAVKYQTAAENALRFSGLKVKDSLRDDRRYKCVKQEERDGLK</sequence>
<feature type="compositionally biased region" description="Low complexity" evidence="1">
    <location>
        <begin position="64"/>
        <end position="89"/>
    </location>
</feature>
<feature type="region of interest" description="Disordered" evidence="1">
    <location>
        <begin position="58"/>
        <end position="100"/>
    </location>
</feature>
<protein>
    <submittedName>
        <fullName evidence="2">Uncharacterized protein</fullName>
    </submittedName>
</protein>
<gene>
    <name evidence="2" type="ORF">V6N11_022036</name>
</gene>
<dbReference type="EMBL" id="JBBPBN010000005">
    <property type="protein sequence ID" value="KAK9037114.1"/>
    <property type="molecule type" value="Genomic_DNA"/>
</dbReference>
<keyword evidence="3" id="KW-1185">Reference proteome</keyword>
<comment type="caution">
    <text evidence="2">The sequence shown here is derived from an EMBL/GenBank/DDBJ whole genome shotgun (WGS) entry which is preliminary data.</text>
</comment>